<keyword evidence="3" id="KW-0677">Repeat</keyword>
<evidence type="ECO:0000256" key="4">
    <source>
        <dbReference type="ARBA" id="ARBA00022946"/>
    </source>
</evidence>
<dbReference type="EMBL" id="CM018047">
    <property type="protein sequence ID" value="KAA8523893.1"/>
    <property type="molecule type" value="Genomic_DNA"/>
</dbReference>
<dbReference type="GO" id="GO:0003729">
    <property type="term" value="F:mRNA binding"/>
    <property type="evidence" value="ECO:0007669"/>
    <property type="project" value="UniProtKB-ARBA"/>
</dbReference>
<evidence type="ECO:0000256" key="8">
    <source>
        <dbReference type="SAM" id="MobiDB-lite"/>
    </source>
</evidence>
<dbReference type="InterPro" id="IPR002885">
    <property type="entry name" value="PPR_rpt"/>
</dbReference>
<keyword evidence="6" id="KW-0802">TPR repeat</keyword>
<dbReference type="InterPro" id="IPR019734">
    <property type="entry name" value="TPR_rpt"/>
</dbReference>
<feature type="repeat" description="PPR" evidence="7">
    <location>
        <begin position="168"/>
        <end position="202"/>
    </location>
</feature>
<evidence type="ECO:0000256" key="3">
    <source>
        <dbReference type="ARBA" id="ARBA00022737"/>
    </source>
</evidence>
<evidence type="ECO:0008006" key="11">
    <source>
        <dbReference type="Google" id="ProtNLM"/>
    </source>
</evidence>
<dbReference type="Gene3D" id="1.25.40.10">
    <property type="entry name" value="Tetratricopeptide repeat domain"/>
    <property type="match status" value="3"/>
</dbReference>
<evidence type="ECO:0000256" key="2">
    <source>
        <dbReference type="ARBA" id="ARBA00007626"/>
    </source>
</evidence>
<keyword evidence="5" id="KW-0496">Mitochondrion</keyword>
<dbReference type="PANTHER" id="PTHR45717:SF7">
    <property type="entry name" value="PENTACOTRIPEPTIDE-REPEAT REGION OF PRORP DOMAIN-CONTAINING PROTEIN"/>
    <property type="match status" value="1"/>
</dbReference>
<dbReference type="OrthoDB" id="429961at2759"/>
<feature type="repeat" description="PPR" evidence="7">
    <location>
        <begin position="133"/>
        <end position="167"/>
    </location>
</feature>
<evidence type="ECO:0000313" key="10">
    <source>
        <dbReference type="Proteomes" id="UP000325577"/>
    </source>
</evidence>
<dbReference type="Proteomes" id="UP000325577">
    <property type="component" value="Linkage Group LG4"/>
</dbReference>
<reference evidence="9 10" key="1">
    <citation type="submission" date="2019-09" db="EMBL/GenBank/DDBJ databases">
        <title>A chromosome-level genome assembly of the Chinese tupelo Nyssa sinensis.</title>
        <authorList>
            <person name="Yang X."/>
            <person name="Kang M."/>
            <person name="Yang Y."/>
            <person name="Xiong H."/>
            <person name="Wang M."/>
            <person name="Zhang Z."/>
            <person name="Wang Z."/>
            <person name="Wu H."/>
            <person name="Ma T."/>
            <person name="Liu J."/>
            <person name="Xi Z."/>
        </authorList>
    </citation>
    <scope>NUCLEOTIDE SEQUENCE [LARGE SCALE GENOMIC DNA]</scope>
    <source>
        <strain evidence="9">J267</strain>
        <tissue evidence="9">Leaf</tissue>
    </source>
</reference>
<keyword evidence="4" id="KW-0809">Transit peptide</keyword>
<dbReference type="NCBIfam" id="TIGR00756">
    <property type="entry name" value="PPR"/>
    <property type="match status" value="3"/>
</dbReference>
<evidence type="ECO:0000256" key="6">
    <source>
        <dbReference type="PROSITE-ProRule" id="PRU00339"/>
    </source>
</evidence>
<dbReference type="SUPFAM" id="SSF48452">
    <property type="entry name" value="TPR-like"/>
    <property type="match status" value="1"/>
</dbReference>
<dbReference type="PANTHER" id="PTHR45717">
    <property type="entry name" value="OS12G0527900 PROTEIN"/>
    <property type="match status" value="1"/>
</dbReference>
<dbReference type="Pfam" id="PF01535">
    <property type="entry name" value="PPR"/>
    <property type="match status" value="5"/>
</dbReference>
<dbReference type="PROSITE" id="PS51375">
    <property type="entry name" value="PPR"/>
    <property type="match status" value="3"/>
</dbReference>
<evidence type="ECO:0000256" key="5">
    <source>
        <dbReference type="ARBA" id="ARBA00023128"/>
    </source>
</evidence>
<protein>
    <recommendedName>
        <fullName evidence="11">Pentacotripeptide-repeat region of PRORP domain-containing protein</fullName>
    </recommendedName>
</protein>
<comment type="similarity">
    <text evidence="2">Belongs to the PPR family. P subfamily.</text>
</comment>
<dbReference type="AlphaFoldDB" id="A0A5J4ZYJ0"/>
<evidence type="ECO:0000256" key="1">
    <source>
        <dbReference type="ARBA" id="ARBA00004173"/>
    </source>
</evidence>
<dbReference type="FunFam" id="1.25.40.10:FF:000385">
    <property type="entry name" value="Pentatricopeptide repeat-containing protein mitochondrial"/>
    <property type="match status" value="1"/>
</dbReference>
<organism evidence="9 10">
    <name type="scientific">Nyssa sinensis</name>
    <dbReference type="NCBI Taxonomy" id="561372"/>
    <lineage>
        <taxon>Eukaryota</taxon>
        <taxon>Viridiplantae</taxon>
        <taxon>Streptophyta</taxon>
        <taxon>Embryophyta</taxon>
        <taxon>Tracheophyta</taxon>
        <taxon>Spermatophyta</taxon>
        <taxon>Magnoliopsida</taxon>
        <taxon>eudicotyledons</taxon>
        <taxon>Gunneridae</taxon>
        <taxon>Pentapetalae</taxon>
        <taxon>asterids</taxon>
        <taxon>Cornales</taxon>
        <taxon>Nyssaceae</taxon>
        <taxon>Nyssa</taxon>
    </lineage>
</organism>
<feature type="region of interest" description="Disordered" evidence="8">
    <location>
        <begin position="477"/>
        <end position="497"/>
    </location>
</feature>
<feature type="repeat" description="PPR" evidence="7">
    <location>
        <begin position="343"/>
        <end position="377"/>
    </location>
</feature>
<feature type="repeat" description="TPR" evidence="6">
    <location>
        <begin position="379"/>
        <end position="412"/>
    </location>
</feature>
<sequence>MFTILNRLNSNPNNLLKIALLIRTYNTGRHSRNNLYSRISPLGSPDLSVVPVLDQWVKEGKKVSGPELQRITRDLRSRKRYSQALEISEWMSSKGLCSFSPGDHAVQLDLIGKVHGLTAAESYFNNMSDQKRIDKTYGALLNCYVREGLVDKSLSHMQQMKEMGFASSSLSYNDIMCLYTRTGQLEKVPDVLSEMKKNGVSPDNFSYRICINSYGTRSDLNSMEKLLEEMESEPHISMDWTTYSTVANFYVKAGFNKKALTFLKKLEENVCKDALGYNHLISLYASLGRKDEVMRLWGLQKVTCKKQINRDYITMLGSLVKLGELDETEALLKEWESSCQCNDFRVPNVLLIGYCQNRLIEKAEVMLQDIIKRGKTPIPNSWAILASAYLDKQNMEKALHCMKQALAVQAENPGWRPKPSLISSILDWLGDKGEVEEVEAFVSSLKMKVPMNEEMYHALIKANIRGGKEVDGILESMKADNIDEDEDEETEKIPRES</sequence>
<proteinExistence type="inferred from homology"/>
<keyword evidence="10" id="KW-1185">Reference proteome</keyword>
<dbReference type="Pfam" id="PF13041">
    <property type="entry name" value="PPR_2"/>
    <property type="match status" value="1"/>
</dbReference>
<accession>A0A5J4ZYJ0</accession>
<evidence type="ECO:0000256" key="7">
    <source>
        <dbReference type="PROSITE-ProRule" id="PRU00708"/>
    </source>
</evidence>
<dbReference type="InterPro" id="IPR011990">
    <property type="entry name" value="TPR-like_helical_dom_sf"/>
</dbReference>
<comment type="subcellular location">
    <subcellularLocation>
        <location evidence="1">Mitochondrion</location>
    </subcellularLocation>
</comment>
<gene>
    <name evidence="9" type="ORF">F0562_010316</name>
</gene>
<dbReference type="GO" id="GO:0005739">
    <property type="term" value="C:mitochondrion"/>
    <property type="evidence" value="ECO:0007669"/>
    <property type="project" value="UniProtKB-SubCell"/>
</dbReference>
<dbReference type="PROSITE" id="PS50005">
    <property type="entry name" value="TPR"/>
    <property type="match status" value="1"/>
</dbReference>
<name>A0A5J4ZYJ0_9ASTE</name>
<evidence type="ECO:0000313" key="9">
    <source>
        <dbReference type="EMBL" id="KAA8523893.1"/>
    </source>
</evidence>